<dbReference type="PANTHER" id="PTHR42831:SF1">
    <property type="entry name" value="FE-S PROTEIN MATURATION AUXILIARY FACTOR YITW"/>
    <property type="match status" value="1"/>
</dbReference>
<proteinExistence type="predicted"/>
<dbReference type="InterPro" id="IPR006121">
    <property type="entry name" value="HMA_dom"/>
</dbReference>
<dbReference type="RefSeq" id="WP_155063273.1">
    <property type="nucleotide sequence ID" value="NZ_WMIF01000003.1"/>
</dbReference>
<dbReference type="InterPro" id="IPR034904">
    <property type="entry name" value="FSCA_dom_sf"/>
</dbReference>
<dbReference type="Pfam" id="PF01883">
    <property type="entry name" value="FeS_assembly_P"/>
    <property type="match status" value="1"/>
</dbReference>
<keyword evidence="3" id="KW-1185">Reference proteome</keyword>
<dbReference type="Proteomes" id="UP000442533">
    <property type="component" value="Unassembled WGS sequence"/>
</dbReference>
<accession>A0A844H2D1</accession>
<sequence length="91" mass="10035">MTDQIRQALRAVFDPETGRDLIAMGMIYDIRRQAGHAEVTMTTTTRGCPLTEVLRLGVQAALLAVPGVTSAEVTLIWDPPWTPDRIEPLAF</sequence>
<dbReference type="InterPro" id="IPR052339">
    <property type="entry name" value="Fe-S_Maturation_MIP18"/>
</dbReference>
<comment type="caution">
    <text evidence="2">The sequence shown here is derived from an EMBL/GenBank/DDBJ whole genome shotgun (WGS) entry which is preliminary data.</text>
</comment>
<dbReference type="Gene3D" id="3.30.300.130">
    <property type="entry name" value="Fe-S cluster assembly (FSCA)"/>
    <property type="match status" value="1"/>
</dbReference>
<evidence type="ECO:0000259" key="1">
    <source>
        <dbReference type="Pfam" id="PF01883"/>
    </source>
</evidence>
<name>A0A844H2D1_9RHOB</name>
<dbReference type="CDD" id="cd00371">
    <property type="entry name" value="HMA"/>
    <property type="match status" value="1"/>
</dbReference>
<dbReference type="InterPro" id="IPR002744">
    <property type="entry name" value="MIP18-like"/>
</dbReference>
<gene>
    <name evidence="2" type="ORF">GL279_03795</name>
</gene>
<dbReference type="OrthoDB" id="9805360at2"/>
<dbReference type="GO" id="GO:0046872">
    <property type="term" value="F:metal ion binding"/>
    <property type="evidence" value="ECO:0007669"/>
    <property type="project" value="InterPro"/>
</dbReference>
<reference evidence="2 3" key="1">
    <citation type="submission" date="2019-11" db="EMBL/GenBank/DDBJ databases">
        <authorList>
            <person name="Dong K."/>
        </authorList>
    </citation>
    <scope>NUCLEOTIDE SEQUENCE [LARGE SCALE GENOMIC DNA]</scope>
    <source>
        <strain evidence="2 3">JCM 17370</strain>
    </source>
</reference>
<organism evidence="2 3">
    <name type="scientific">Paracoccus limosus</name>
    <dbReference type="NCBI Taxonomy" id="913252"/>
    <lineage>
        <taxon>Bacteria</taxon>
        <taxon>Pseudomonadati</taxon>
        <taxon>Pseudomonadota</taxon>
        <taxon>Alphaproteobacteria</taxon>
        <taxon>Rhodobacterales</taxon>
        <taxon>Paracoccaceae</taxon>
        <taxon>Paracoccus</taxon>
    </lineage>
</organism>
<dbReference type="PANTHER" id="PTHR42831">
    <property type="entry name" value="FE-S PROTEIN MATURATION AUXILIARY FACTOR YITW"/>
    <property type="match status" value="1"/>
</dbReference>
<feature type="domain" description="MIP18 family-like" evidence="1">
    <location>
        <begin position="3"/>
        <end position="73"/>
    </location>
</feature>
<dbReference type="AlphaFoldDB" id="A0A844H2D1"/>
<dbReference type="SUPFAM" id="SSF117916">
    <property type="entry name" value="Fe-S cluster assembly (FSCA) domain-like"/>
    <property type="match status" value="1"/>
</dbReference>
<protein>
    <submittedName>
        <fullName evidence="2">DUF59 domain-containing protein</fullName>
    </submittedName>
</protein>
<dbReference type="EMBL" id="WMIF01000003">
    <property type="protein sequence ID" value="MTH33714.1"/>
    <property type="molecule type" value="Genomic_DNA"/>
</dbReference>
<evidence type="ECO:0000313" key="3">
    <source>
        <dbReference type="Proteomes" id="UP000442533"/>
    </source>
</evidence>
<evidence type="ECO:0000313" key="2">
    <source>
        <dbReference type="EMBL" id="MTH33714.1"/>
    </source>
</evidence>